<dbReference type="EMBL" id="JACAZH010000001">
    <property type="protein sequence ID" value="KAF7377027.1"/>
    <property type="molecule type" value="Genomic_DNA"/>
</dbReference>
<name>A0A8H6ZFZ8_9AGAR</name>
<dbReference type="Proteomes" id="UP000623467">
    <property type="component" value="Unassembled WGS sequence"/>
</dbReference>
<evidence type="ECO:0000313" key="2">
    <source>
        <dbReference type="EMBL" id="KAF7377027.1"/>
    </source>
</evidence>
<evidence type="ECO:0000313" key="3">
    <source>
        <dbReference type="Proteomes" id="UP000623467"/>
    </source>
</evidence>
<gene>
    <name evidence="2" type="ORF">MSAN_00120800</name>
</gene>
<feature type="region of interest" description="Disordered" evidence="1">
    <location>
        <begin position="220"/>
        <end position="263"/>
    </location>
</feature>
<organism evidence="2 3">
    <name type="scientific">Mycena sanguinolenta</name>
    <dbReference type="NCBI Taxonomy" id="230812"/>
    <lineage>
        <taxon>Eukaryota</taxon>
        <taxon>Fungi</taxon>
        <taxon>Dikarya</taxon>
        <taxon>Basidiomycota</taxon>
        <taxon>Agaricomycotina</taxon>
        <taxon>Agaricomycetes</taxon>
        <taxon>Agaricomycetidae</taxon>
        <taxon>Agaricales</taxon>
        <taxon>Marasmiineae</taxon>
        <taxon>Mycenaceae</taxon>
        <taxon>Mycena</taxon>
    </lineage>
</organism>
<sequence>MSVGLSSPCARRSRRLLTLGMCCVTSCSRLSAAADAYSDADPGGSNAELVRRNVTITEKRQSRVGTVTTMRMERAASAVGADVVTPWIYLDDDMTPSTPTIAKPLHFTTPPGPTHRLQPPLHADARIDVDLQHLQQFASAVIFTDGVGVTVAAGRKPAFFADLASLPFPLEASSQLHVLMPMRSRSVTVYSLFPRLPLPAAPISLPFVISHLPPPLSAPQALGPPRALALQRKPPSPHHGSDGQLEREWGEPEHDGGRARRCR</sequence>
<protein>
    <submittedName>
        <fullName evidence="2">Uncharacterized protein</fullName>
    </submittedName>
</protein>
<reference evidence="2" key="1">
    <citation type="submission" date="2020-05" db="EMBL/GenBank/DDBJ databases">
        <title>Mycena genomes resolve the evolution of fungal bioluminescence.</title>
        <authorList>
            <person name="Tsai I.J."/>
        </authorList>
    </citation>
    <scope>NUCLEOTIDE SEQUENCE</scope>
    <source>
        <strain evidence="2">160909Yilan</strain>
    </source>
</reference>
<evidence type="ECO:0000256" key="1">
    <source>
        <dbReference type="SAM" id="MobiDB-lite"/>
    </source>
</evidence>
<accession>A0A8H6ZFZ8</accession>
<comment type="caution">
    <text evidence="2">The sequence shown here is derived from an EMBL/GenBank/DDBJ whole genome shotgun (WGS) entry which is preliminary data.</text>
</comment>
<dbReference type="AlphaFoldDB" id="A0A8H6ZFZ8"/>
<proteinExistence type="predicted"/>
<keyword evidence="3" id="KW-1185">Reference proteome</keyword>
<feature type="compositionally biased region" description="Basic and acidic residues" evidence="1">
    <location>
        <begin position="239"/>
        <end position="263"/>
    </location>
</feature>